<comment type="similarity">
    <text evidence="2 4">Belongs to the peptidase M16 family.</text>
</comment>
<comment type="caution">
    <text evidence="7">The sequence shown here is derived from an EMBL/GenBank/DDBJ whole genome shotgun (WGS) entry which is preliminary data.</text>
</comment>
<evidence type="ECO:0000256" key="3">
    <source>
        <dbReference type="ARBA" id="ARBA00023049"/>
    </source>
</evidence>
<dbReference type="InterPro" id="IPR050361">
    <property type="entry name" value="MPP/UQCRC_Complex"/>
</dbReference>
<evidence type="ECO:0000259" key="6">
    <source>
        <dbReference type="Pfam" id="PF05193"/>
    </source>
</evidence>
<keyword evidence="3" id="KW-0482">Metalloprotease</keyword>
<dbReference type="Gene3D" id="3.30.830.10">
    <property type="entry name" value="Metalloenzyme, LuxS/M16 peptidase-like"/>
    <property type="match status" value="2"/>
</dbReference>
<comment type="cofactor">
    <cofactor evidence="1">
        <name>Zn(2+)</name>
        <dbReference type="ChEBI" id="CHEBI:29105"/>
    </cofactor>
</comment>
<feature type="domain" description="Peptidase M16 N-terminal" evidence="5">
    <location>
        <begin position="14"/>
        <end position="160"/>
    </location>
</feature>
<sequence length="428" mass="46092">MSVTISRLANGLTVVTEKMPHIESAAVGVWVGAGSRSENEREHGISHLLEHMAFKGTKRRNAQEIAEEIEAVGGELNAATSIENTCYYARILGDDVPLAVDILGDILIESAFDAQELKREQHVILQEIGAAHDAPEDYVFDLFQEAAWPDQPIGRPIMGTPTTVKGFGRKDLANYLSTHYRGPSTVLAAAGGVDHDAVVRLAEERLGGFSPEVSPVAGGAAYRGGEKREVRDLMEAQIVLGFEGRRYSSPDYYASQILSAVLGGGMASRLFQEIRERRGLCYSIYSFHWGFSDTGLLGFHAATGADEVHELAQVLIDELARSVEDIVDAEVARARAQLRASLLMAQESAASRASQLARQILIHGRPLPVREITAKIDAVSVADVRRVAEEILTGSAPTMTAVGPVADLAPVDVIAAKLRNGASRHVPA</sequence>
<dbReference type="GO" id="GO:0006508">
    <property type="term" value="P:proteolysis"/>
    <property type="evidence" value="ECO:0007669"/>
    <property type="project" value="InterPro"/>
</dbReference>
<dbReference type="EMBL" id="VWNA01000001">
    <property type="protein sequence ID" value="MQT13911.1"/>
    <property type="molecule type" value="Genomic_DNA"/>
</dbReference>
<evidence type="ECO:0000313" key="8">
    <source>
        <dbReference type="Proteomes" id="UP000332515"/>
    </source>
</evidence>
<proteinExistence type="inferred from homology"/>
<dbReference type="PANTHER" id="PTHR11851">
    <property type="entry name" value="METALLOPROTEASE"/>
    <property type="match status" value="1"/>
</dbReference>
<evidence type="ECO:0000256" key="2">
    <source>
        <dbReference type="ARBA" id="ARBA00007261"/>
    </source>
</evidence>
<dbReference type="SUPFAM" id="SSF63411">
    <property type="entry name" value="LuxS/MPP-like metallohydrolase"/>
    <property type="match status" value="2"/>
</dbReference>
<name>A0A6A7Y748_9HYPH</name>
<accession>A0A6A7Y748</accession>
<keyword evidence="8" id="KW-1185">Reference proteome</keyword>
<gene>
    <name evidence="7" type="ORF">F0357_14945</name>
</gene>
<dbReference type="PANTHER" id="PTHR11851:SF49">
    <property type="entry name" value="MITOCHONDRIAL-PROCESSING PEPTIDASE SUBUNIT ALPHA"/>
    <property type="match status" value="1"/>
</dbReference>
<dbReference type="InterPro" id="IPR001431">
    <property type="entry name" value="Pept_M16_Zn_BS"/>
</dbReference>
<reference evidence="7 8" key="1">
    <citation type="submission" date="2019-09" db="EMBL/GenBank/DDBJ databases">
        <title>Segnochrobactrum spirostomi gen. nov., sp. nov., isolated from the ciliate Spirostomum cf. yagiui and description of a novel family, Segnochrobactraceae fam. nov. within the order Rhizobiales of the class Alphaproteobacteria.</title>
        <authorList>
            <person name="Akter S."/>
            <person name="Shazib S.U.A."/>
            <person name="Shin M.K."/>
        </authorList>
    </citation>
    <scope>NUCLEOTIDE SEQUENCE [LARGE SCALE GENOMIC DNA]</scope>
    <source>
        <strain evidence="7 8">Sp-1</strain>
    </source>
</reference>
<dbReference type="GO" id="GO:0046872">
    <property type="term" value="F:metal ion binding"/>
    <property type="evidence" value="ECO:0007669"/>
    <property type="project" value="InterPro"/>
</dbReference>
<evidence type="ECO:0000256" key="1">
    <source>
        <dbReference type="ARBA" id="ARBA00001947"/>
    </source>
</evidence>
<dbReference type="RefSeq" id="WP_153483498.1">
    <property type="nucleotide sequence ID" value="NZ_VWNA01000001.1"/>
</dbReference>
<evidence type="ECO:0000259" key="5">
    <source>
        <dbReference type="Pfam" id="PF00675"/>
    </source>
</evidence>
<evidence type="ECO:0000256" key="4">
    <source>
        <dbReference type="RuleBase" id="RU004447"/>
    </source>
</evidence>
<protein>
    <submittedName>
        <fullName evidence="7">Insulinase family protein</fullName>
    </submittedName>
</protein>
<keyword evidence="3" id="KW-0645">Protease</keyword>
<dbReference type="Pfam" id="PF05193">
    <property type="entry name" value="Peptidase_M16_C"/>
    <property type="match status" value="1"/>
</dbReference>
<feature type="domain" description="Peptidase M16 C-terminal" evidence="6">
    <location>
        <begin position="169"/>
        <end position="338"/>
    </location>
</feature>
<dbReference type="AlphaFoldDB" id="A0A6A7Y748"/>
<dbReference type="FunFam" id="3.30.830.10:FF:000008">
    <property type="entry name" value="Mitochondrial-processing peptidase subunit beta"/>
    <property type="match status" value="1"/>
</dbReference>
<dbReference type="PROSITE" id="PS00143">
    <property type="entry name" value="INSULINASE"/>
    <property type="match status" value="1"/>
</dbReference>
<dbReference type="Proteomes" id="UP000332515">
    <property type="component" value="Unassembled WGS sequence"/>
</dbReference>
<dbReference type="GO" id="GO:0004222">
    <property type="term" value="F:metalloendopeptidase activity"/>
    <property type="evidence" value="ECO:0007669"/>
    <property type="project" value="InterPro"/>
</dbReference>
<dbReference type="Pfam" id="PF00675">
    <property type="entry name" value="Peptidase_M16"/>
    <property type="match status" value="1"/>
</dbReference>
<dbReference type="InterPro" id="IPR011765">
    <property type="entry name" value="Pept_M16_N"/>
</dbReference>
<keyword evidence="3" id="KW-0378">Hydrolase</keyword>
<evidence type="ECO:0000313" key="7">
    <source>
        <dbReference type="EMBL" id="MQT13911.1"/>
    </source>
</evidence>
<dbReference type="InterPro" id="IPR007863">
    <property type="entry name" value="Peptidase_M16_C"/>
</dbReference>
<organism evidence="7 8">
    <name type="scientific">Segnochrobactrum spirostomi</name>
    <dbReference type="NCBI Taxonomy" id="2608987"/>
    <lineage>
        <taxon>Bacteria</taxon>
        <taxon>Pseudomonadati</taxon>
        <taxon>Pseudomonadota</taxon>
        <taxon>Alphaproteobacteria</taxon>
        <taxon>Hyphomicrobiales</taxon>
        <taxon>Segnochrobactraceae</taxon>
        <taxon>Segnochrobactrum</taxon>
    </lineage>
</organism>
<dbReference type="InterPro" id="IPR011249">
    <property type="entry name" value="Metalloenz_LuxS/M16"/>
</dbReference>